<evidence type="ECO:0000313" key="5">
    <source>
        <dbReference type="Proteomes" id="UP001154114"/>
    </source>
</evidence>
<protein>
    <recommendedName>
        <fullName evidence="3">Rab-GAP TBC domain-containing protein</fullName>
    </recommendedName>
</protein>
<dbReference type="AlphaFoldDB" id="A0A9P0C3S8"/>
<gene>
    <name evidence="4" type="ORF">CINC_LOCUS10336</name>
</gene>
<proteinExistence type="predicted"/>
<dbReference type="PANTHER" id="PTHR22957:SF333">
    <property type="entry name" value="TBC1 DOMAIN FAMILY MEMBER 25"/>
    <property type="match status" value="1"/>
</dbReference>
<dbReference type="OrthoDB" id="10264062at2759"/>
<dbReference type="PROSITE" id="PS50086">
    <property type="entry name" value="TBC_RABGAP"/>
    <property type="match status" value="1"/>
</dbReference>
<dbReference type="FunFam" id="1.10.8.270:FF:000041">
    <property type="entry name" value="TBC1 domain family member 25"/>
    <property type="match status" value="1"/>
</dbReference>
<dbReference type="EMBL" id="LR824007">
    <property type="protein sequence ID" value="CAH0603016.1"/>
    <property type="molecule type" value="Genomic_DNA"/>
</dbReference>
<dbReference type="Gene3D" id="1.10.8.270">
    <property type="entry name" value="putative rabgap domain of human tbc1 domain family member 14 like domains"/>
    <property type="match status" value="1"/>
</dbReference>
<sequence>MFGYSKEAVRVKVKKCEGKLQPESRKFSVDPQITSLEVLQSILIKAFDIKSDFTLSYRTVDDYGQEIYLPLLSDWDLDAAFLKSHNIALNQRSEPCVQLKVDMRPFAEASEDWEPPSVSPATPLVNQNYREQPTVAPTQQQTEKQETQTGFQGMIMNQVEKTFNMVSRALNLYDDPNTAPRPPLSDIEFRAFLDTVGQINNTAKLREVIYCGGIDPSLRKVVWKHILNVYPDGMTGKERMDYIKRKANEYYSLRARWKDCIQKGMVNADLAYVTGMVRKDVLRTDRHHNFYAGSDDNQNIASLFNILTTYALNHPTVSYCQGMSDLASPLLVTMGDEAHAYICLCALMSRLYPNFLLDGEAMTLKFTHLTESLQVYDPDFYNYLKSQQADDLLFCYRWLLLEMKREFAFDDALRMLEVLWASLPQKTPNVELCLKEKEFDPEMEFEDDPPPSSPLMKAPRENAYTKVCAIRRQSSSFSLANVKAPKLATCKQMNHSLDENVTRKVAPNQSLRHAKEFQSLDDAALSIQKHKLDRNDTDKNKENNLSPKDKFNPRRSMKSVPEHEKSCSTQDTNSTAWASTGNLMNGTSHGDAKDTPLGNQIRLLRDKISVHNNKFFSSLDKLDSESVSIDSSSKPKVKMIKNLNEFLNFATGSKVGAVTQEKIQRTNSVKERASPKECPRITLTKTSLDDVRTHSTKTGKNSKSIYADTNDGSSPDDSQEYYPMTTSMTRELRLELEHLDRQVFGPSYVNRCSMMYDSPSDSTSTDDKPTHECTEIKQDVVVGVTETRTDNIRPEILEPIKKSPLLETVRSNARSAEDIYLWENPLHRNTPTTRTTASCPQTPDEQAELDFDGDTGEIFEEHSGKKSITPIRLLRKNQSLEPQETYQDTKHSNTHSSESDSSEKEVVESTDLDTVKNNLPHNPNTSRSQKFFSSMSQELENAKRNCESLLNAKQTNLHSVASTINSFQKKYEVFKPPVQKTASVSSVTSEGSTKTSISSLPSPTAFGGGNPFLMFLCLTVLLQHRDYIMRNRMDYNELAMHFDKMVRKHNVNRVLNQARQMYAMYLKQQAAAQKTGEINT</sequence>
<dbReference type="GO" id="GO:0005096">
    <property type="term" value="F:GTPase activator activity"/>
    <property type="evidence" value="ECO:0007669"/>
    <property type="project" value="UniProtKB-KW"/>
</dbReference>
<feature type="region of interest" description="Disordered" evidence="2">
    <location>
        <begin position="689"/>
        <end position="721"/>
    </location>
</feature>
<evidence type="ECO:0000256" key="2">
    <source>
        <dbReference type="SAM" id="MobiDB-lite"/>
    </source>
</evidence>
<dbReference type="Pfam" id="PF00566">
    <property type="entry name" value="RabGAP-TBC"/>
    <property type="match status" value="1"/>
</dbReference>
<dbReference type="PANTHER" id="PTHR22957">
    <property type="entry name" value="TBC1 DOMAIN FAMILY MEMBER GTPASE-ACTIVATING PROTEIN"/>
    <property type="match status" value="1"/>
</dbReference>
<feature type="compositionally biased region" description="Basic and acidic residues" evidence="2">
    <location>
        <begin position="533"/>
        <end position="552"/>
    </location>
</feature>
<feature type="compositionally biased region" description="Polar residues" evidence="2">
    <location>
        <begin position="915"/>
        <end position="929"/>
    </location>
</feature>
<reference evidence="4" key="1">
    <citation type="submission" date="2021-12" db="EMBL/GenBank/DDBJ databases">
        <authorList>
            <person name="King R."/>
        </authorList>
    </citation>
    <scope>NUCLEOTIDE SEQUENCE</scope>
</reference>
<dbReference type="GO" id="GO:0005776">
    <property type="term" value="C:autophagosome"/>
    <property type="evidence" value="ECO:0007669"/>
    <property type="project" value="TreeGrafter"/>
</dbReference>
<dbReference type="InterPro" id="IPR035969">
    <property type="entry name" value="Rab-GAP_TBC_sf"/>
</dbReference>
<dbReference type="GO" id="GO:1901096">
    <property type="term" value="P:regulation of autophagosome maturation"/>
    <property type="evidence" value="ECO:0007669"/>
    <property type="project" value="TreeGrafter"/>
</dbReference>
<evidence type="ECO:0000313" key="4">
    <source>
        <dbReference type="EMBL" id="CAH0603016.1"/>
    </source>
</evidence>
<dbReference type="InterPro" id="IPR000195">
    <property type="entry name" value="Rab-GAP-TBC_dom"/>
</dbReference>
<keyword evidence="1" id="KW-0343">GTPase activation</keyword>
<feature type="compositionally biased region" description="Acidic residues" evidence="2">
    <location>
        <begin position="845"/>
        <end position="858"/>
    </location>
</feature>
<dbReference type="SUPFAM" id="SSF47923">
    <property type="entry name" value="Ypt/Rab-GAP domain of gyp1p"/>
    <property type="match status" value="2"/>
</dbReference>
<organism evidence="4 5">
    <name type="scientific">Chrysodeixis includens</name>
    <name type="common">Soybean looper</name>
    <name type="synonym">Pseudoplusia includens</name>
    <dbReference type="NCBI Taxonomy" id="689277"/>
    <lineage>
        <taxon>Eukaryota</taxon>
        <taxon>Metazoa</taxon>
        <taxon>Ecdysozoa</taxon>
        <taxon>Arthropoda</taxon>
        <taxon>Hexapoda</taxon>
        <taxon>Insecta</taxon>
        <taxon>Pterygota</taxon>
        <taxon>Neoptera</taxon>
        <taxon>Endopterygota</taxon>
        <taxon>Lepidoptera</taxon>
        <taxon>Glossata</taxon>
        <taxon>Ditrysia</taxon>
        <taxon>Noctuoidea</taxon>
        <taxon>Noctuidae</taxon>
        <taxon>Plusiinae</taxon>
        <taxon>Chrysodeixis</taxon>
    </lineage>
</organism>
<feature type="compositionally biased region" description="Polar residues" evidence="2">
    <location>
        <begin position="827"/>
        <end position="844"/>
    </location>
</feature>
<keyword evidence="5" id="KW-1185">Reference proteome</keyword>
<feature type="domain" description="Rab-GAP TBC" evidence="3">
    <location>
        <begin position="213"/>
        <end position="423"/>
    </location>
</feature>
<dbReference type="Proteomes" id="UP001154114">
    <property type="component" value="Chromosome 4"/>
</dbReference>
<feature type="region of interest" description="Disordered" evidence="2">
    <location>
        <begin position="529"/>
        <end position="575"/>
    </location>
</feature>
<name>A0A9P0C3S8_CHRIL</name>
<dbReference type="SMART" id="SM00164">
    <property type="entry name" value="TBC"/>
    <property type="match status" value="1"/>
</dbReference>
<accession>A0A9P0C3S8</accession>
<feature type="compositionally biased region" description="Basic and acidic residues" evidence="2">
    <location>
        <begin position="887"/>
        <end position="907"/>
    </location>
</feature>
<dbReference type="Gene3D" id="1.10.472.80">
    <property type="entry name" value="Ypt/Rab-GAP domain of gyp1p, domain 3"/>
    <property type="match status" value="2"/>
</dbReference>
<feature type="region of interest" description="Disordered" evidence="2">
    <location>
        <begin position="827"/>
        <end position="929"/>
    </location>
</feature>
<feature type="compositionally biased region" description="Polar residues" evidence="2">
    <location>
        <begin position="876"/>
        <end position="886"/>
    </location>
</feature>
<evidence type="ECO:0000259" key="3">
    <source>
        <dbReference type="PROSITE" id="PS50086"/>
    </source>
</evidence>
<evidence type="ECO:0000256" key="1">
    <source>
        <dbReference type="ARBA" id="ARBA00022468"/>
    </source>
</evidence>